<proteinExistence type="predicted"/>
<dbReference type="SUPFAM" id="SSF57256">
    <property type="entry name" value="Elafin-like"/>
    <property type="match status" value="1"/>
</dbReference>
<dbReference type="SMART" id="SM00131">
    <property type="entry name" value="KU"/>
    <property type="match status" value="2"/>
</dbReference>
<dbReference type="Pfam" id="PF00014">
    <property type="entry name" value="Kunitz_BPTI"/>
    <property type="match status" value="2"/>
</dbReference>
<keyword evidence="6" id="KW-1015">Disulfide bond</keyword>
<dbReference type="PROSITE" id="PS50279">
    <property type="entry name" value="BPTI_KUNITZ_2"/>
    <property type="match status" value="2"/>
</dbReference>
<evidence type="ECO:0000256" key="6">
    <source>
        <dbReference type="ARBA" id="ARBA00023157"/>
    </source>
</evidence>
<dbReference type="InterPro" id="IPR008197">
    <property type="entry name" value="WAP_dom"/>
</dbReference>
<dbReference type="FunFam" id="4.10.75.10:FF:000004">
    <property type="entry name" value="WAP four-disulfide core domain 6A"/>
    <property type="match status" value="1"/>
</dbReference>
<dbReference type="PROSITE" id="PS00280">
    <property type="entry name" value="BPTI_KUNITZ_1"/>
    <property type="match status" value="2"/>
</dbReference>
<dbReference type="Pfam" id="PF00095">
    <property type="entry name" value="WAP"/>
    <property type="match status" value="2"/>
</dbReference>
<keyword evidence="4 7" id="KW-0732">Signal</keyword>
<dbReference type="Gene3D" id="4.10.410.10">
    <property type="entry name" value="Pancreatic trypsin inhibitor Kunitz domain"/>
    <property type="match status" value="2"/>
</dbReference>
<feature type="domain" description="WAP" evidence="9">
    <location>
        <begin position="126"/>
        <end position="173"/>
    </location>
</feature>
<dbReference type="Proteomes" id="UP000585614">
    <property type="component" value="Unassembled WGS sequence"/>
</dbReference>
<feature type="chain" id="PRO_5029522233" evidence="7">
    <location>
        <begin position="22"/>
        <end position="290"/>
    </location>
</feature>
<dbReference type="SMART" id="SM00217">
    <property type="entry name" value="WAP"/>
    <property type="match status" value="2"/>
</dbReference>
<dbReference type="FunFam" id="4.10.410.10:FF:000015">
    <property type="entry name" value="WAP four-disulfide core domain 6A"/>
    <property type="match status" value="2"/>
</dbReference>
<organism evidence="10 11">
    <name type="scientific">Rhinolophus ferrumequinum</name>
    <name type="common">Greater horseshoe bat</name>
    <dbReference type="NCBI Taxonomy" id="59479"/>
    <lineage>
        <taxon>Eukaryota</taxon>
        <taxon>Metazoa</taxon>
        <taxon>Chordata</taxon>
        <taxon>Craniata</taxon>
        <taxon>Vertebrata</taxon>
        <taxon>Euteleostomi</taxon>
        <taxon>Mammalia</taxon>
        <taxon>Eutheria</taxon>
        <taxon>Laurasiatheria</taxon>
        <taxon>Chiroptera</taxon>
        <taxon>Yinpterochiroptera</taxon>
        <taxon>Rhinolophoidea</taxon>
        <taxon>Rhinolophidae</taxon>
        <taxon>Rhinolophinae</taxon>
        <taxon>Rhinolophus</taxon>
    </lineage>
</organism>
<dbReference type="InterPro" id="IPR002223">
    <property type="entry name" value="Kunitz_BPTI"/>
</dbReference>
<dbReference type="SUPFAM" id="SSF57362">
    <property type="entry name" value="BPTI-like"/>
    <property type="match status" value="2"/>
</dbReference>
<feature type="signal peptide" evidence="7">
    <location>
        <begin position="1"/>
        <end position="21"/>
    </location>
</feature>
<gene>
    <name evidence="10" type="ORF">mRhiFer1_004600</name>
</gene>
<name>A0A7J7S790_RHIFE</name>
<dbReference type="InterPro" id="IPR036645">
    <property type="entry name" value="Elafin-like_sf"/>
</dbReference>
<dbReference type="InterPro" id="IPR036880">
    <property type="entry name" value="Kunitz_BPTI_sf"/>
</dbReference>
<keyword evidence="3" id="KW-0646">Protease inhibitor</keyword>
<evidence type="ECO:0000313" key="10">
    <source>
        <dbReference type="EMBL" id="KAF6284320.1"/>
    </source>
</evidence>
<keyword evidence="5" id="KW-0722">Serine protease inhibitor</keyword>
<evidence type="ECO:0000256" key="1">
    <source>
        <dbReference type="ARBA" id="ARBA00004613"/>
    </source>
</evidence>
<evidence type="ECO:0000256" key="5">
    <source>
        <dbReference type="ARBA" id="ARBA00022900"/>
    </source>
</evidence>
<dbReference type="PANTHER" id="PTHR46751">
    <property type="entry name" value="EPPIN"/>
    <property type="match status" value="1"/>
</dbReference>
<dbReference type="GO" id="GO:0004867">
    <property type="term" value="F:serine-type endopeptidase inhibitor activity"/>
    <property type="evidence" value="ECO:0007669"/>
    <property type="project" value="UniProtKB-KW"/>
</dbReference>
<evidence type="ECO:0000259" key="9">
    <source>
        <dbReference type="PROSITE" id="PS51390"/>
    </source>
</evidence>
<feature type="domain" description="WAP" evidence="9">
    <location>
        <begin position="26"/>
        <end position="73"/>
    </location>
</feature>
<reference evidence="10 11" key="1">
    <citation type="journal article" date="2020" name="Nature">
        <title>Six reference-quality genomes reveal evolution of bat adaptations.</title>
        <authorList>
            <person name="Jebb D."/>
            <person name="Huang Z."/>
            <person name="Pippel M."/>
            <person name="Hughes G.M."/>
            <person name="Lavrichenko K."/>
            <person name="Devanna P."/>
            <person name="Winkler S."/>
            <person name="Jermiin L.S."/>
            <person name="Skirmuntt E.C."/>
            <person name="Katzourakis A."/>
            <person name="Burkitt-Gray L."/>
            <person name="Ray D.A."/>
            <person name="Sullivan K.A.M."/>
            <person name="Roscito J.G."/>
            <person name="Kirilenko B.M."/>
            <person name="Davalos L.M."/>
            <person name="Corthals A.P."/>
            <person name="Power M.L."/>
            <person name="Jones G."/>
            <person name="Ransome R.D."/>
            <person name="Dechmann D.K.N."/>
            <person name="Locatelli A.G."/>
            <person name="Puechmaille S.J."/>
            <person name="Fedrigo O."/>
            <person name="Jarvis E.D."/>
            <person name="Hiller M."/>
            <person name="Vernes S.C."/>
            <person name="Myers E.W."/>
            <person name="Teeling E.C."/>
        </authorList>
    </citation>
    <scope>NUCLEOTIDE SEQUENCE [LARGE SCALE GENOMIC DNA]</scope>
    <source>
        <strain evidence="10">MRhiFer1</strain>
        <tissue evidence="10">Lung</tissue>
    </source>
</reference>
<evidence type="ECO:0000256" key="4">
    <source>
        <dbReference type="ARBA" id="ARBA00022729"/>
    </source>
</evidence>
<feature type="domain" description="BPTI/Kunitz inhibitor" evidence="8">
    <location>
        <begin position="177"/>
        <end position="227"/>
    </location>
</feature>
<dbReference type="EMBL" id="JACAGC010000023">
    <property type="protein sequence ID" value="KAF6284320.1"/>
    <property type="molecule type" value="Genomic_DNA"/>
</dbReference>
<comment type="caution">
    <text evidence="10">The sequence shown here is derived from an EMBL/GenBank/DDBJ whole genome shotgun (WGS) entry which is preliminary data.</text>
</comment>
<evidence type="ECO:0000313" key="11">
    <source>
        <dbReference type="Proteomes" id="UP000585614"/>
    </source>
</evidence>
<evidence type="ECO:0000256" key="2">
    <source>
        <dbReference type="ARBA" id="ARBA00022525"/>
    </source>
</evidence>
<sequence>MVSSGLLSILVLSILLVNVQGPRLNDWLFPKRCPRIREKCEFRERNECTKDRHCPDNKKCCIFSCGKKCLDLQQDVCNMPKETGPCLAFFRRWWYDNKNDTCYSFIYGGCQGNNNNFQTKALCQNTCPKKRLCPRNKAKCDFQERNQCTRNRHCPEKTKCCEFNCGKKCLDLKQDVCSLPKEVGPCLAYFRRWWYNKETKTCSRFIYGGCQGNSNNFQSESVCKSICSQKWTHGPERSLEMAKVCPVVDRSAHLLCSGVNAKSSEVSTGNSLPYTDLCGRCCISLLSTVH</sequence>
<dbReference type="InterPro" id="IPR051388">
    <property type="entry name" value="Serpin_venom_toxin"/>
</dbReference>
<dbReference type="PROSITE" id="PS51390">
    <property type="entry name" value="WAP"/>
    <property type="match status" value="2"/>
</dbReference>
<evidence type="ECO:0000259" key="8">
    <source>
        <dbReference type="PROSITE" id="PS50279"/>
    </source>
</evidence>
<comment type="subcellular location">
    <subcellularLocation>
        <location evidence="1">Secreted</location>
    </subcellularLocation>
</comment>
<dbReference type="GO" id="GO:0005615">
    <property type="term" value="C:extracellular space"/>
    <property type="evidence" value="ECO:0007669"/>
    <property type="project" value="TreeGrafter"/>
</dbReference>
<feature type="domain" description="BPTI/Kunitz inhibitor" evidence="8">
    <location>
        <begin position="77"/>
        <end position="127"/>
    </location>
</feature>
<accession>A0A7J7S790</accession>
<evidence type="ECO:0000256" key="7">
    <source>
        <dbReference type="SAM" id="SignalP"/>
    </source>
</evidence>
<protein>
    <submittedName>
        <fullName evidence="10">Epididymal peptidase inhibitor</fullName>
    </submittedName>
</protein>
<dbReference type="PANTHER" id="PTHR46751:SF2">
    <property type="entry name" value="EPPIN"/>
    <property type="match status" value="1"/>
</dbReference>
<keyword evidence="2" id="KW-0964">Secreted</keyword>
<dbReference type="AlphaFoldDB" id="A0A7J7S790"/>
<dbReference type="InterPro" id="IPR020901">
    <property type="entry name" value="Prtase_inh_Kunz-CS"/>
</dbReference>
<dbReference type="Gene3D" id="4.10.75.10">
    <property type="entry name" value="Elafin-like"/>
    <property type="match status" value="1"/>
</dbReference>
<dbReference type="CDD" id="cd22611">
    <property type="entry name" value="Kunitz_eppin"/>
    <property type="match status" value="2"/>
</dbReference>
<dbReference type="PRINTS" id="PR00759">
    <property type="entry name" value="BASICPTASE"/>
</dbReference>
<evidence type="ECO:0000256" key="3">
    <source>
        <dbReference type="ARBA" id="ARBA00022690"/>
    </source>
</evidence>